<sequence length="156" mass="17490">MDLDPKTDLHFTRRLAVPRALVWECWTSAEHIPHFFVPRPHRVTACDIDLRVGGRFNTTFDVDGKQMANNGVYLEVIAEEKLVFTDAYSEGWKPAPDPFMTAILLLSDAEDGGTTYTAIARHRSAETAEAHKAMGFYDGWGTVVTQLEDYAKGLMP</sequence>
<comment type="similarity">
    <text evidence="1">Belongs to the AHA1 family.</text>
</comment>
<evidence type="ECO:0000259" key="2">
    <source>
        <dbReference type="Pfam" id="PF08327"/>
    </source>
</evidence>
<dbReference type="SUPFAM" id="SSF55961">
    <property type="entry name" value="Bet v1-like"/>
    <property type="match status" value="1"/>
</dbReference>
<accession>A0ABT2YXT1</accession>
<protein>
    <submittedName>
        <fullName evidence="3">SRPBCC family protein</fullName>
    </submittedName>
</protein>
<organism evidence="3 4">
    <name type="scientific">Albidovulum sediminicola</name>
    <dbReference type="NCBI Taxonomy" id="2984331"/>
    <lineage>
        <taxon>Bacteria</taxon>
        <taxon>Pseudomonadati</taxon>
        <taxon>Pseudomonadota</taxon>
        <taxon>Alphaproteobacteria</taxon>
        <taxon>Rhodobacterales</taxon>
        <taxon>Paracoccaceae</taxon>
        <taxon>Albidovulum</taxon>
    </lineage>
</organism>
<dbReference type="EMBL" id="JAOWLA010000002">
    <property type="protein sequence ID" value="MCV2863658.1"/>
    <property type="molecule type" value="Genomic_DNA"/>
</dbReference>
<dbReference type="Pfam" id="PF08327">
    <property type="entry name" value="AHSA1"/>
    <property type="match status" value="1"/>
</dbReference>
<gene>
    <name evidence="3" type="ORF">OE647_02770</name>
</gene>
<dbReference type="CDD" id="cd08896">
    <property type="entry name" value="SRPBCC_CalC_Aha1-like_3"/>
    <property type="match status" value="1"/>
</dbReference>
<dbReference type="RefSeq" id="WP_263720116.1">
    <property type="nucleotide sequence ID" value="NZ_JAOWLA010000002.1"/>
</dbReference>
<dbReference type="InterPro" id="IPR023393">
    <property type="entry name" value="START-like_dom_sf"/>
</dbReference>
<evidence type="ECO:0000313" key="4">
    <source>
        <dbReference type="Proteomes" id="UP001652503"/>
    </source>
</evidence>
<dbReference type="Proteomes" id="UP001652503">
    <property type="component" value="Unassembled WGS sequence"/>
</dbReference>
<dbReference type="InterPro" id="IPR013538">
    <property type="entry name" value="ASHA1/2-like_C"/>
</dbReference>
<proteinExistence type="inferred from homology"/>
<evidence type="ECO:0000256" key="1">
    <source>
        <dbReference type="ARBA" id="ARBA00006817"/>
    </source>
</evidence>
<comment type="caution">
    <text evidence="3">The sequence shown here is derived from an EMBL/GenBank/DDBJ whole genome shotgun (WGS) entry which is preliminary data.</text>
</comment>
<dbReference type="Gene3D" id="3.30.530.20">
    <property type="match status" value="1"/>
</dbReference>
<feature type="domain" description="Activator of Hsp90 ATPase homologue 1/2-like C-terminal" evidence="2">
    <location>
        <begin position="17"/>
        <end position="151"/>
    </location>
</feature>
<evidence type="ECO:0000313" key="3">
    <source>
        <dbReference type="EMBL" id="MCV2863658.1"/>
    </source>
</evidence>
<reference evidence="3 4" key="1">
    <citation type="submission" date="2022-10" db="EMBL/GenBank/DDBJ databases">
        <title>Defluviimonas sp. nov., isolated from ocean surface water.</title>
        <authorList>
            <person name="He W."/>
            <person name="Wang L."/>
            <person name="Zhang D.-F."/>
        </authorList>
    </citation>
    <scope>NUCLEOTIDE SEQUENCE [LARGE SCALE GENOMIC DNA]</scope>
    <source>
        <strain evidence="3 4">WL0075</strain>
    </source>
</reference>
<keyword evidence="4" id="KW-1185">Reference proteome</keyword>
<name>A0ABT2YXT1_9RHOB</name>